<proteinExistence type="predicted"/>
<dbReference type="InterPro" id="IPR002156">
    <property type="entry name" value="RNaseH_domain"/>
</dbReference>
<dbReference type="AlphaFoldDB" id="A0A699XLV7"/>
<sequence>VLAAELSAIRSGCILTAANGWNHAIIESDSRSAISLAATKDVPPWALAALVSDIQHWKSQMNF</sequence>
<comment type="caution">
    <text evidence="2">The sequence shown here is derived from an EMBL/GenBank/DDBJ whole genome shotgun (WGS) entry which is preliminary data.</text>
</comment>
<feature type="domain" description="RNase H type-1" evidence="1">
    <location>
        <begin position="2"/>
        <end position="60"/>
    </location>
</feature>
<evidence type="ECO:0000313" key="2">
    <source>
        <dbReference type="EMBL" id="GFD60875.1"/>
    </source>
</evidence>
<dbReference type="Pfam" id="PF13456">
    <property type="entry name" value="RVT_3"/>
    <property type="match status" value="1"/>
</dbReference>
<dbReference type="EMBL" id="BKCJ011883792">
    <property type="protein sequence ID" value="GFD60875.1"/>
    <property type="molecule type" value="Genomic_DNA"/>
</dbReference>
<dbReference type="GO" id="GO:0004523">
    <property type="term" value="F:RNA-DNA hybrid ribonuclease activity"/>
    <property type="evidence" value="ECO:0007669"/>
    <property type="project" value="InterPro"/>
</dbReference>
<accession>A0A699XLV7</accession>
<protein>
    <submittedName>
        <fullName evidence="2">F-box domain, FBD domain, leucine-rich repeat domain, L domain-like protein</fullName>
    </submittedName>
</protein>
<evidence type="ECO:0000259" key="1">
    <source>
        <dbReference type="Pfam" id="PF13456"/>
    </source>
</evidence>
<name>A0A699XLV7_TANCI</name>
<dbReference type="GO" id="GO:0003676">
    <property type="term" value="F:nucleic acid binding"/>
    <property type="evidence" value="ECO:0007669"/>
    <property type="project" value="InterPro"/>
</dbReference>
<organism evidence="2">
    <name type="scientific">Tanacetum cinerariifolium</name>
    <name type="common">Dalmatian daisy</name>
    <name type="synonym">Chrysanthemum cinerariifolium</name>
    <dbReference type="NCBI Taxonomy" id="118510"/>
    <lineage>
        <taxon>Eukaryota</taxon>
        <taxon>Viridiplantae</taxon>
        <taxon>Streptophyta</taxon>
        <taxon>Embryophyta</taxon>
        <taxon>Tracheophyta</taxon>
        <taxon>Spermatophyta</taxon>
        <taxon>Magnoliopsida</taxon>
        <taxon>eudicotyledons</taxon>
        <taxon>Gunneridae</taxon>
        <taxon>Pentapetalae</taxon>
        <taxon>asterids</taxon>
        <taxon>campanulids</taxon>
        <taxon>Asterales</taxon>
        <taxon>Asteraceae</taxon>
        <taxon>Asteroideae</taxon>
        <taxon>Anthemideae</taxon>
        <taxon>Anthemidinae</taxon>
        <taxon>Tanacetum</taxon>
    </lineage>
</organism>
<gene>
    <name evidence="2" type="ORF">Tci_932844</name>
</gene>
<reference evidence="2" key="1">
    <citation type="journal article" date="2019" name="Sci. Rep.">
        <title>Draft genome of Tanacetum cinerariifolium, the natural source of mosquito coil.</title>
        <authorList>
            <person name="Yamashiro T."/>
            <person name="Shiraishi A."/>
            <person name="Satake H."/>
            <person name="Nakayama K."/>
        </authorList>
    </citation>
    <scope>NUCLEOTIDE SEQUENCE</scope>
</reference>
<feature type="non-terminal residue" evidence="2">
    <location>
        <position position="1"/>
    </location>
</feature>